<sequence>MFTRSDLEALMDASPSPGVSLFLPTHVRGTEIRQDPIRLKTLLAEARDALEAAGLDRGAAEALLAPAAALVEDYGFWQHQSHGLALFLGDGAMRTHKVPIPLEPSVRVGEGFRIKPLVPLLAADGAFRVLSVTAGGVRLHDASRFALQERDAAELGLPQGMEAVVGDPDYENPLQASPPNRPHVGAANISQAQVYGDSPEDWRKGRLQEFVRRLAAAVEDQAARDRVPIVLAADAEIAGHFGKLTTLGPLLAGVVEGNPDALDGGALHEAAYAVMRPRLDADRREAVERLAALAGSGDRRAAASVEAAAGRVDTLLLEEGAAVWGRIGEADGTAERLPDGAKGGTDLLDAAATLTLKQGGKVFVLPPGGMPGEAPAAAVLRY</sequence>
<dbReference type="InterPro" id="IPR041289">
    <property type="entry name" value="Bact_RF_family3"/>
</dbReference>
<evidence type="ECO:0000313" key="2">
    <source>
        <dbReference type="Proteomes" id="UP001501588"/>
    </source>
</evidence>
<dbReference type="Proteomes" id="UP001501588">
    <property type="component" value="Unassembled WGS sequence"/>
</dbReference>
<organism evidence="1 2">
    <name type="scientific">Craurococcus roseus</name>
    <dbReference type="NCBI Taxonomy" id="77585"/>
    <lineage>
        <taxon>Bacteria</taxon>
        <taxon>Pseudomonadati</taxon>
        <taxon>Pseudomonadota</taxon>
        <taxon>Alphaproteobacteria</taxon>
        <taxon>Acetobacterales</taxon>
        <taxon>Acetobacteraceae</taxon>
        <taxon>Craurococcus</taxon>
    </lineage>
</organism>
<evidence type="ECO:0000313" key="1">
    <source>
        <dbReference type="EMBL" id="GAA0585056.1"/>
    </source>
</evidence>
<gene>
    <name evidence="1" type="ORF">GCM10009416_24290</name>
</gene>
<protein>
    <submittedName>
        <fullName evidence="1">Uncharacterized protein</fullName>
    </submittedName>
</protein>
<comment type="caution">
    <text evidence="1">The sequence shown here is derived from an EMBL/GenBank/DDBJ whole genome shotgun (WGS) entry which is preliminary data.</text>
</comment>
<dbReference type="Pfam" id="PF18845">
    <property type="entry name" value="baeRF_family3"/>
    <property type="match status" value="1"/>
</dbReference>
<dbReference type="EMBL" id="BAAAFZ010000029">
    <property type="protein sequence ID" value="GAA0585056.1"/>
    <property type="molecule type" value="Genomic_DNA"/>
</dbReference>
<reference evidence="2" key="1">
    <citation type="journal article" date="2019" name="Int. J. Syst. Evol. Microbiol.">
        <title>The Global Catalogue of Microorganisms (GCM) 10K type strain sequencing project: providing services to taxonomists for standard genome sequencing and annotation.</title>
        <authorList>
            <consortium name="The Broad Institute Genomics Platform"/>
            <consortium name="The Broad Institute Genome Sequencing Center for Infectious Disease"/>
            <person name="Wu L."/>
            <person name="Ma J."/>
        </authorList>
    </citation>
    <scope>NUCLEOTIDE SEQUENCE [LARGE SCALE GENOMIC DNA]</scope>
    <source>
        <strain evidence="2">JCM 9933</strain>
    </source>
</reference>
<dbReference type="RefSeq" id="WP_343895563.1">
    <property type="nucleotide sequence ID" value="NZ_BAAAFZ010000029.1"/>
</dbReference>
<name>A0ABN1F8J7_9PROT</name>
<keyword evidence="2" id="KW-1185">Reference proteome</keyword>
<accession>A0ABN1F8J7</accession>
<proteinExistence type="predicted"/>